<dbReference type="STRING" id="1121950.SAMN02745243_03811"/>
<organism evidence="1 2">
    <name type="scientific">Hespellia stercorisuis DSM 15480</name>
    <dbReference type="NCBI Taxonomy" id="1121950"/>
    <lineage>
        <taxon>Bacteria</taxon>
        <taxon>Bacillati</taxon>
        <taxon>Bacillota</taxon>
        <taxon>Clostridia</taxon>
        <taxon>Lachnospirales</taxon>
        <taxon>Lachnospiraceae</taxon>
        <taxon>Hespellia</taxon>
    </lineage>
</organism>
<evidence type="ECO:0000313" key="2">
    <source>
        <dbReference type="Proteomes" id="UP000184301"/>
    </source>
</evidence>
<proteinExistence type="predicted"/>
<dbReference type="RefSeq" id="WP_073113085.1">
    <property type="nucleotide sequence ID" value="NZ_FQZY01000092.1"/>
</dbReference>
<accession>A0A1M6VMK4</accession>
<gene>
    <name evidence="1" type="ORF">SAMN02745243_03811</name>
</gene>
<dbReference type="OrthoDB" id="9972591at2"/>
<reference evidence="1 2" key="1">
    <citation type="submission" date="2016-11" db="EMBL/GenBank/DDBJ databases">
        <authorList>
            <person name="Jaros S."/>
            <person name="Januszkiewicz K."/>
            <person name="Wedrychowicz H."/>
        </authorList>
    </citation>
    <scope>NUCLEOTIDE SEQUENCE [LARGE SCALE GENOMIC DNA]</scope>
    <source>
        <strain evidence="1 2">DSM 15480</strain>
    </source>
</reference>
<protein>
    <submittedName>
        <fullName evidence="1">Uncharacterized protein</fullName>
    </submittedName>
</protein>
<sequence length="59" mass="7108">MLKFEDYETEQYYYKRLQELGICHVNWGFGDVYLTRDEIDSNLSSLEDTIRKLKSSKTH</sequence>
<dbReference type="AlphaFoldDB" id="A0A1M6VMK4"/>
<keyword evidence="2" id="KW-1185">Reference proteome</keyword>
<name>A0A1M6VMK4_9FIRM</name>
<evidence type="ECO:0000313" key="1">
    <source>
        <dbReference type="EMBL" id="SHK82732.1"/>
    </source>
</evidence>
<dbReference type="Proteomes" id="UP000184301">
    <property type="component" value="Unassembled WGS sequence"/>
</dbReference>
<dbReference type="EMBL" id="FQZY01000092">
    <property type="protein sequence ID" value="SHK82732.1"/>
    <property type="molecule type" value="Genomic_DNA"/>
</dbReference>